<dbReference type="InterPro" id="IPR032407">
    <property type="entry name" value="MHB"/>
</dbReference>
<dbReference type="Proteomes" id="UP000467249">
    <property type="component" value="Chromosome"/>
</dbReference>
<keyword evidence="4" id="KW-1185">Reference proteome</keyword>
<evidence type="ECO:0000313" key="3">
    <source>
        <dbReference type="EMBL" id="BBZ77857.1"/>
    </source>
</evidence>
<reference evidence="3 4" key="1">
    <citation type="journal article" date="2019" name="Emerg. Microbes Infect.">
        <title>Comprehensive subspecies identification of 175 nontuberculous mycobacteria species based on 7547 genomic profiles.</title>
        <authorList>
            <person name="Matsumoto Y."/>
            <person name="Kinjo T."/>
            <person name="Motooka D."/>
            <person name="Nabeya D."/>
            <person name="Jung N."/>
            <person name="Uechi K."/>
            <person name="Horii T."/>
            <person name="Iida T."/>
            <person name="Fujita J."/>
            <person name="Nakamura S."/>
        </authorList>
    </citation>
    <scope>NUCLEOTIDE SEQUENCE [LARGE SCALE GENOMIC DNA]</scope>
    <source>
        <strain evidence="3 4">JCM 30275</strain>
    </source>
</reference>
<proteinExistence type="predicted"/>
<accession>A0A6N4WCC4</accession>
<dbReference type="AlphaFoldDB" id="A0A6N4WCC4"/>
<gene>
    <name evidence="3" type="ORF">MANY_31940</name>
</gene>
<dbReference type="Pfam" id="PF16525">
    <property type="entry name" value="MHB"/>
    <property type="match status" value="1"/>
</dbReference>
<feature type="signal peptide" evidence="1">
    <location>
        <begin position="1"/>
        <end position="36"/>
    </location>
</feature>
<dbReference type="RefSeq" id="WP_163805106.1">
    <property type="nucleotide sequence ID" value="NZ_AP022620.1"/>
</dbReference>
<dbReference type="GO" id="GO:0020037">
    <property type="term" value="F:heme binding"/>
    <property type="evidence" value="ECO:0007669"/>
    <property type="project" value="InterPro"/>
</dbReference>
<evidence type="ECO:0000313" key="4">
    <source>
        <dbReference type="Proteomes" id="UP000467249"/>
    </source>
</evidence>
<dbReference type="InterPro" id="IPR038378">
    <property type="entry name" value="MHB_sf"/>
</dbReference>
<protein>
    <recommendedName>
        <fullName evidence="2">Haemophore haem-binding domain-containing protein</fullName>
    </recommendedName>
</protein>
<dbReference type="EMBL" id="AP022620">
    <property type="protein sequence ID" value="BBZ77857.1"/>
    <property type="molecule type" value="Genomic_DNA"/>
</dbReference>
<sequence length="124" mass="13109">MATYSTSRTPVRYRVLFGGSVIVVVLAGTFAAPAAAADDCTASGLARTISGVAANTADYLEAHPDVNDAFTRLKGESRPQMRTDAQQYLNANPQVRADWQRLRAPLNDLAQRCGVAFPAGPLGG</sequence>
<keyword evidence="1" id="KW-0732">Signal</keyword>
<dbReference type="Gene3D" id="1.20.20.20">
    <property type="entry name" value="Haemophore, haem-binding domain"/>
    <property type="match status" value="1"/>
</dbReference>
<evidence type="ECO:0000259" key="2">
    <source>
        <dbReference type="Pfam" id="PF16525"/>
    </source>
</evidence>
<dbReference type="KEGG" id="many:MANY_31940"/>
<organism evidence="3 4">
    <name type="scientific">Mycolicibacterium anyangense</name>
    <dbReference type="NCBI Taxonomy" id="1431246"/>
    <lineage>
        <taxon>Bacteria</taxon>
        <taxon>Bacillati</taxon>
        <taxon>Actinomycetota</taxon>
        <taxon>Actinomycetes</taxon>
        <taxon>Mycobacteriales</taxon>
        <taxon>Mycobacteriaceae</taxon>
        <taxon>Mycolicibacterium</taxon>
    </lineage>
</organism>
<feature type="chain" id="PRO_5026661154" description="Haemophore haem-binding domain-containing protein" evidence="1">
    <location>
        <begin position="37"/>
        <end position="124"/>
    </location>
</feature>
<evidence type="ECO:0000256" key="1">
    <source>
        <dbReference type="SAM" id="SignalP"/>
    </source>
</evidence>
<dbReference type="NCBIfam" id="TIGR04529">
    <property type="entry name" value="MTB_hemophore"/>
    <property type="match status" value="1"/>
</dbReference>
<name>A0A6N4WCC4_9MYCO</name>
<feature type="domain" description="Haemophore haem-binding" evidence="2">
    <location>
        <begin position="38"/>
        <end position="114"/>
    </location>
</feature>